<reference evidence="3" key="1">
    <citation type="submission" date="2019-11" db="EMBL/GenBank/DDBJ databases">
        <authorList>
            <person name="Liu Y."/>
            <person name="Hou J."/>
            <person name="Li T.-Q."/>
            <person name="Guan C.-H."/>
            <person name="Wu X."/>
            <person name="Wu H.-Z."/>
            <person name="Ling F."/>
            <person name="Zhang R."/>
            <person name="Shi X.-G."/>
            <person name="Ren J.-P."/>
            <person name="Chen E.-F."/>
            <person name="Sun J.-M."/>
        </authorList>
    </citation>
    <scope>NUCLEOTIDE SEQUENCE</scope>
    <source>
        <strain evidence="3">Adult_tree_wgs_1</strain>
        <tissue evidence="3">Leaves</tissue>
    </source>
</reference>
<evidence type="ECO:0000313" key="3">
    <source>
        <dbReference type="EMBL" id="KAF7136159.1"/>
    </source>
</evidence>
<keyword evidence="2" id="KW-0472">Membrane</keyword>
<feature type="transmembrane region" description="Helical" evidence="2">
    <location>
        <begin position="23"/>
        <end position="48"/>
    </location>
</feature>
<keyword evidence="2" id="KW-1133">Transmembrane helix</keyword>
<feature type="compositionally biased region" description="Basic and acidic residues" evidence="1">
    <location>
        <begin position="71"/>
        <end position="81"/>
    </location>
</feature>
<dbReference type="OrthoDB" id="1669307at2759"/>
<organism evidence="3 4">
    <name type="scientific">Rhododendron simsii</name>
    <name type="common">Sims's rhododendron</name>
    <dbReference type="NCBI Taxonomy" id="118357"/>
    <lineage>
        <taxon>Eukaryota</taxon>
        <taxon>Viridiplantae</taxon>
        <taxon>Streptophyta</taxon>
        <taxon>Embryophyta</taxon>
        <taxon>Tracheophyta</taxon>
        <taxon>Spermatophyta</taxon>
        <taxon>Magnoliopsida</taxon>
        <taxon>eudicotyledons</taxon>
        <taxon>Gunneridae</taxon>
        <taxon>Pentapetalae</taxon>
        <taxon>asterids</taxon>
        <taxon>Ericales</taxon>
        <taxon>Ericaceae</taxon>
        <taxon>Ericoideae</taxon>
        <taxon>Rhodoreae</taxon>
        <taxon>Rhododendron</taxon>
    </lineage>
</organism>
<proteinExistence type="predicted"/>
<comment type="caution">
    <text evidence="3">The sequence shown here is derived from an EMBL/GenBank/DDBJ whole genome shotgun (WGS) entry which is preliminary data.</text>
</comment>
<accession>A0A834GJ08</accession>
<evidence type="ECO:0000256" key="2">
    <source>
        <dbReference type="SAM" id="Phobius"/>
    </source>
</evidence>
<feature type="region of interest" description="Disordered" evidence="1">
    <location>
        <begin position="59"/>
        <end position="90"/>
    </location>
</feature>
<keyword evidence="2" id="KW-0812">Transmembrane</keyword>
<sequence length="125" mass="14165">MASAAHLVSKDFDVPGASPNSSALSYILSALAIIGIVLGLRIICYTLYRLLNRREHHGEPRSEFGVGLQPHEQRRDHHSEPSYEYEVEMQPREREQVQHCRVSLAEGKVVILAGENHASCHFRHR</sequence>
<name>A0A834GJ08_RHOSS</name>
<dbReference type="AlphaFoldDB" id="A0A834GJ08"/>
<dbReference type="Proteomes" id="UP000626092">
    <property type="component" value="Unassembled WGS sequence"/>
</dbReference>
<keyword evidence="4" id="KW-1185">Reference proteome</keyword>
<gene>
    <name evidence="3" type="ORF">RHSIM_Rhsim08G0225300</name>
</gene>
<protein>
    <submittedName>
        <fullName evidence="3">Uncharacterized protein</fullName>
    </submittedName>
</protein>
<evidence type="ECO:0000313" key="4">
    <source>
        <dbReference type="Proteomes" id="UP000626092"/>
    </source>
</evidence>
<dbReference type="EMBL" id="WJXA01000008">
    <property type="protein sequence ID" value="KAF7136159.1"/>
    <property type="molecule type" value="Genomic_DNA"/>
</dbReference>
<evidence type="ECO:0000256" key="1">
    <source>
        <dbReference type="SAM" id="MobiDB-lite"/>
    </source>
</evidence>